<accession>A0ABQ4QDL5</accession>
<feature type="chain" id="PRO_5045434649" description="4-aminobutyrate aminotransferase" evidence="1">
    <location>
        <begin position="44"/>
        <end position="167"/>
    </location>
</feature>
<protein>
    <recommendedName>
        <fullName evidence="4">4-aminobutyrate aminotransferase</fullName>
    </recommendedName>
</protein>
<keyword evidence="3" id="KW-1185">Reference proteome</keyword>
<organism evidence="2 3">
    <name type="scientific">Methylobacterium cerastii</name>
    <dbReference type="NCBI Taxonomy" id="932741"/>
    <lineage>
        <taxon>Bacteria</taxon>
        <taxon>Pseudomonadati</taxon>
        <taxon>Pseudomonadota</taxon>
        <taxon>Alphaproteobacteria</taxon>
        <taxon>Hyphomicrobiales</taxon>
        <taxon>Methylobacteriaceae</taxon>
        <taxon>Methylobacterium</taxon>
    </lineage>
</organism>
<proteinExistence type="predicted"/>
<comment type="caution">
    <text evidence="2">The sequence shown here is derived from an EMBL/GenBank/DDBJ whole genome shotgun (WGS) entry which is preliminary data.</text>
</comment>
<evidence type="ECO:0008006" key="4">
    <source>
        <dbReference type="Google" id="ProtNLM"/>
    </source>
</evidence>
<evidence type="ECO:0000313" key="3">
    <source>
        <dbReference type="Proteomes" id="UP001055117"/>
    </source>
</evidence>
<reference evidence="2 3" key="1">
    <citation type="journal article" date="2021" name="Front. Microbiol.">
        <title>Comprehensive Comparative Genomics and Phenotyping of Methylobacterium Species.</title>
        <authorList>
            <person name="Alessa O."/>
            <person name="Ogura Y."/>
            <person name="Fujitani Y."/>
            <person name="Takami H."/>
            <person name="Hayashi T."/>
            <person name="Sahin N."/>
            <person name="Tani A."/>
        </authorList>
    </citation>
    <scope>NUCLEOTIDE SEQUENCE [LARGE SCALE GENOMIC DNA]</scope>
    <source>
        <strain evidence="2 3">DSM 23679</strain>
    </source>
</reference>
<name>A0ABQ4QDL5_9HYPH</name>
<dbReference type="EMBL" id="BPQG01000007">
    <property type="protein sequence ID" value="GJD42925.1"/>
    <property type="molecule type" value="Genomic_DNA"/>
</dbReference>
<gene>
    <name evidence="2" type="ORF">AFCDBAGC_0767</name>
</gene>
<dbReference type="Proteomes" id="UP001055117">
    <property type="component" value="Unassembled WGS sequence"/>
</dbReference>
<evidence type="ECO:0000313" key="2">
    <source>
        <dbReference type="EMBL" id="GJD42925.1"/>
    </source>
</evidence>
<keyword evidence="1" id="KW-0732">Signal</keyword>
<evidence type="ECO:0000256" key="1">
    <source>
        <dbReference type="SAM" id="SignalP"/>
    </source>
</evidence>
<sequence>MPRQKTFGDTPVSAYLTALRPLLARPVLALAAGGLLLAAPAFAQTTITKSETVASGKTVRIAIVPNLKKDCSAGPMPEFKVSGAPKNGALITKVGKQKTPASYRCPNKETAVQGLFYQPKVGYTGADEVTFEIKNSDGQVQTQNIKITVEAASAKKDGDAKKDSSDL</sequence>
<feature type="signal peptide" evidence="1">
    <location>
        <begin position="1"/>
        <end position="43"/>
    </location>
</feature>